<dbReference type="EMBL" id="UHIP01000002">
    <property type="protein sequence ID" value="SUQ26218.1"/>
    <property type="molecule type" value="Genomic_DNA"/>
</dbReference>
<evidence type="ECO:0000256" key="1">
    <source>
        <dbReference type="ARBA" id="ARBA00004496"/>
    </source>
</evidence>
<evidence type="ECO:0000256" key="9">
    <source>
        <dbReference type="ARBA" id="ARBA00049524"/>
    </source>
</evidence>
<dbReference type="CDD" id="cd04301">
    <property type="entry name" value="NAT_SF"/>
    <property type="match status" value="1"/>
</dbReference>
<keyword evidence="7" id="KW-0012">Acyltransferase</keyword>
<evidence type="ECO:0000256" key="2">
    <source>
        <dbReference type="ARBA" id="ARBA00008870"/>
    </source>
</evidence>
<dbReference type="RefSeq" id="WP_061055813.1">
    <property type="nucleotide sequence ID" value="NZ_CABLBX010000010.1"/>
</dbReference>
<evidence type="ECO:0000256" key="3">
    <source>
        <dbReference type="ARBA" id="ARBA00012950"/>
    </source>
</evidence>
<dbReference type="InterPro" id="IPR000182">
    <property type="entry name" value="GNAT_dom"/>
</dbReference>
<dbReference type="EC" id="2.3.1.257" evidence="3"/>
<dbReference type="EMBL" id="CP014034">
    <property type="protein sequence ID" value="AMF92880.1"/>
    <property type="molecule type" value="Genomic_DNA"/>
</dbReference>
<dbReference type="InterPro" id="IPR039949">
    <property type="entry name" value="NAA40"/>
</dbReference>
<dbReference type="Proteomes" id="UP000057088">
    <property type="component" value="Chromosome 1"/>
</dbReference>
<comment type="similarity">
    <text evidence="2">Belongs to the acetyltransferase family. NAA40 subfamily.</text>
</comment>
<dbReference type="PROSITE" id="PS51186">
    <property type="entry name" value="GNAT"/>
    <property type="match status" value="1"/>
</dbReference>
<evidence type="ECO:0000256" key="8">
    <source>
        <dbReference type="ARBA" id="ARBA00047821"/>
    </source>
</evidence>
<sequence>MTDIMETPEQGVSWQIASEANYAEQLTRNNMARYYQSRGWRWDSARYHATWNETENVEVWHKGERVGIIRIALISKEAFETNEEQTCLFVHDLQLDLSQQGLGIGRACIEWVKHRAALQGIKQVRLRVFSENRAQALYRRMGFRVASEQDGLVEMALNLA</sequence>
<evidence type="ECO:0000313" key="12">
    <source>
        <dbReference type="EMBL" id="SUQ26218.1"/>
    </source>
</evidence>
<comment type="catalytic activity">
    <reaction evidence="8">
        <text>N-terminal L-seryl-[histone H2A] + acetyl-CoA = N-terminal N(alpha)-acetyl-L-seryl-[histone H2A] + CoA + H(+)</text>
        <dbReference type="Rhea" id="RHEA:50600"/>
        <dbReference type="Rhea" id="RHEA-COMP:12742"/>
        <dbReference type="Rhea" id="RHEA-COMP:12744"/>
        <dbReference type="ChEBI" id="CHEBI:15378"/>
        <dbReference type="ChEBI" id="CHEBI:57287"/>
        <dbReference type="ChEBI" id="CHEBI:57288"/>
        <dbReference type="ChEBI" id="CHEBI:64738"/>
        <dbReference type="ChEBI" id="CHEBI:83690"/>
        <dbReference type="EC" id="2.3.1.257"/>
    </reaction>
</comment>
<keyword evidence="6" id="KW-0808">Transferase</keyword>
<evidence type="ECO:0000313" key="13">
    <source>
        <dbReference type="Proteomes" id="UP000057088"/>
    </source>
</evidence>
<dbReference type="Pfam" id="PF00583">
    <property type="entry name" value="Acetyltransf_1"/>
    <property type="match status" value="1"/>
</dbReference>
<evidence type="ECO:0000256" key="4">
    <source>
        <dbReference type="ARBA" id="ARBA00015043"/>
    </source>
</evidence>
<accession>A0AAX2LSJ3</accession>
<evidence type="ECO:0000313" key="11">
    <source>
        <dbReference type="EMBL" id="AMF92880.1"/>
    </source>
</evidence>
<feature type="domain" description="N-acetyltransferase" evidence="10">
    <location>
        <begin position="21"/>
        <end position="160"/>
    </location>
</feature>
<dbReference type="PANTHER" id="PTHR20531:SF1">
    <property type="entry name" value="N-ALPHA-ACETYLTRANSFERASE 40"/>
    <property type="match status" value="1"/>
</dbReference>
<comment type="catalytic activity">
    <reaction evidence="9">
        <text>N-terminal L-seryl-[histone H4] + acetyl-CoA = N-terminal N(alpha)-acetyl-L-seryl-[histone H4] + CoA + H(+)</text>
        <dbReference type="Rhea" id="RHEA:50596"/>
        <dbReference type="Rhea" id="RHEA-COMP:12740"/>
        <dbReference type="Rhea" id="RHEA-COMP:12743"/>
        <dbReference type="ChEBI" id="CHEBI:15378"/>
        <dbReference type="ChEBI" id="CHEBI:57287"/>
        <dbReference type="ChEBI" id="CHEBI:57288"/>
        <dbReference type="ChEBI" id="CHEBI:64738"/>
        <dbReference type="ChEBI" id="CHEBI:83690"/>
        <dbReference type="EC" id="2.3.1.257"/>
    </reaction>
</comment>
<evidence type="ECO:0000313" key="14">
    <source>
        <dbReference type="Proteomes" id="UP000254626"/>
    </source>
</evidence>
<proteinExistence type="inferred from homology"/>
<reference evidence="12 14" key="3">
    <citation type="submission" date="2018-06" db="EMBL/GenBank/DDBJ databases">
        <authorList>
            <consortium name="Pathogen Informatics"/>
            <person name="Doyle S."/>
        </authorList>
    </citation>
    <scope>NUCLEOTIDE SEQUENCE [LARGE SCALE GENOMIC DNA]</scope>
    <source>
        <strain evidence="12 14">NCTC11327</strain>
    </source>
</reference>
<dbReference type="GeneID" id="29383062"/>
<dbReference type="GO" id="GO:1990189">
    <property type="term" value="F:protein N-terminal-serine acetyltransferase activity"/>
    <property type="evidence" value="ECO:0007669"/>
    <property type="project" value="UniProtKB-EC"/>
</dbReference>
<dbReference type="SUPFAM" id="SSF55729">
    <property type="entry name" value="Acyl-CoA N-acyltransferases (Nat)"/>
    <property type="match status" value="1"/>
</dbReference>
<keyword evidence="5" id="KW-0963">Cytoplasm</keyword>
<dbReference type="GO" id="GO:0043998">
    <property type="term" value="F:histone H2A acetyltransferase activity"/>
    <property type="evidence" value="ECO:0007669"/>
    <property type="project" value="InterPro"/>
</dbReference>
<dbReference type="AlphaFoldDB" id="A0AAX2LSJ3"/>
<keyword evidence="13" id="KW-1185">Reference proteome</keyword>
<name>A0AAX2LSJ3_VIBFL</name>
<dbReference type="GO" id="GO:0005737">
    <property type="term" value="C:cytoplasm"/>
    <property type="evidence" value="ECO:0007669"/>
    <property type="project" value="UniProtKB-SubCell"/>
</dbReference>
<reference evidence="11" key="2">
    <citation type="submission" date="2018-01" db="EMBL/GenBank/DDBJ databases">
        <title>FDA dAtabase for Regulatory Grade micrObial Sequences (FDA-ARGOS): Supporting development and validation of Infectious Disease Dx tests.</title>
        <authorList>
            <person name="Hoffmann M."/>
            <person name="Allard M."/>
            <person name="Evans P."/>
            <person name="Brown E."/>
            <person name="Tallon L."/>
            <person name="Sadzewicz L."/>
            <person name="Sengamalay N."/>
            <person name="Ott S."/>
            <person name="Godinez A."/>
            <person name="Nagaraj S."/>
            <person name="Vyas G."/>
            <person name="Aluvathingal J."/>
            <person name="Nadendla S."/>
            <person name="Geyer C."/>
            <person name="Sichtig H."/>
        </authorList>
    </citation>
    <scope>NUCLEOTIDE SEQUENCE</scope>
    <source>
        <strain evidence="11">ATCC 33809</strain>
    </source>
</reference>
<evidence type="ECO:0000259" key="10">
    <source>
        <dbReference type="PROSITE" id="PS51186"/>
    </source>
</evidence>
<evidence type="ECO:0000256" key="7">
    <source>
        <dbReference type="ARBA" id="ARBA00023315"/>
    </source>
</evidence>
<dbReference type="InterPro" id="IPR016181">
    <property type="entry name" value="Acyl_CoA_acyltransferase"/>
</dbReference>
<gene>
    <name evidence="11" type="ORF">AL536_05270</name>
    <name evidence="12" type="ORF">NCTC11327_03078</name>
</gene>
<comment type="subcellular location">
    <subcellularLocation>
        <location evidence="1">Cytoplasm</location>
    </subcellularLocation>
</comment>
<dbReference type="Proteomes" id="UP000254626">
    <property type="component" value="Unassembled WGS sequence"/>
</dbReference>
<evidence type="ECO:0000256" key="6">
    <source>
        <dbReference type="ARBA" id="ARBA00022679"/>
    </source>
</evidence>
<evidence type="ECO:0000256" key="5">
    <source>
        <dbReference type="ARBA" id="ARBA00022490"/>
    </source>
</evidence>
<reference evidence="13" key="1">
    <citation type="submission" date="2015-12" db="EMBL/GenBank/DDBJ databases">
        <title>FDA dAtabase for Regulatory Grade micrObial Sequences (FDA-ARGOS): Supporting development and validation of Infectious Disease Dx tests.</title>
        <authorList>
            <person name="Hoffmann M."/>
            <person name="Allard M."/>
            <person name="Evans P."/>
            <person name="Brown E."/>
            <person name="Tallon L.J."/>
            <person name="Sadzewicz L."/>
            <person name="Sengamalay N."/>
            <person name="Ott S."/>
            <person name="Godinez A."/>
            <person name="Nagaraj S."/>
            <person name="Vyas G."/>
            <person name="Aluvathingal J."/>
            <person name="Nadendla S."/>
            <person name="Geyer C."/>
            <person name="Sichtig H."/>
        </authorList>
    </citation>
    <scope>NUCLEOTIDE SEQUENCE [LARGE SCALE GENOMIC DNA]</scope>
    <source>
        <strain evidence="13">ATCC 33809</strain>
    </source>
</reference>
<dbReference type="Gene3D" id="3.40.630.30">
    <property type="match status" value="1"/>
</dbReference>
<organism evidence="12 14">
    <name type="scientific">Vibrio fluvialis</name>
    <dbReference type="NCBI Taxonomy" id="676"/>
    <lineage>
        <taxon>Bacteria</taxon>
        <taxon>Pseudomonadati</taxon>
        <taxon>Pseudomonadota</taxon>
        <taxon>Gammaproteobacteria</taxon>
        <taxon>Vibrionales</taxon>
        <taxon>Vibrionaceae</taxon>
        <taxon>Vibrio</taxon>
    </lineage>
</organism>
<dbReference type="GO" id="GO:0010485">
    <property type="term" value="F:histone H4 acetyltransferase activity"/>
    <property type="evidence" value="ECO:0007669"/>
    <property type="project" value="InterPro"/>
</dbReference>
<dbReference type="KEGG" id="vfl:AL536_05270"/>
<protein>
    <recommendedName>
        <fullName evidence="4">N-alpha-acetyltransferase 40</fullName>
        <ecNumber evidence="3">2.3.1.257</ecNumber>
    </recommendedName>
</protein>
<dbReference type="PANTHER" id="PTHR20531">
    <property type="entry name" value="N-ALPHA-ACETYLTRANSFERASE 40"/>
    <property type="match status" value="1"/>
</dbReference>